<dbReference type="RefSeq" id="WP_121877423.1">
    <property type="nucleotide sequence ID" value="NZ_REFJ01000005.1"/>
</dbReference>
<feature type="compositionally biased region" description="Basic and acidic residues" evidence="1">
    <location>
        <begin position="40"/>
        <end position="56"/>
    </location>
</feature>
<gene>
    <name evidence="2" type="ORF">DFR27_2121</name>
</gene>
<accession>A0A3M0AHU2</accession>
<comment type="caution">
    <text evidence="2">The sequence shown here is derived from an EMBL/GenBank/DDBJ whole genome shotgun (WGS) entry which is preliminary data.</text>
</comment>
<dbReference type="OrthoDB" id="5294470at2"/>
<evidence type="ECO:0000313" key="2">
    <source>
        <dbReference type="EMBL" id="RMA78782.1"/>
    </source>
</evidence>
<proteinExistence type="predicted"/>
<evidence type="ECO:0000313" key="3">
    <source>
        <dbReference type="Proteomes" id="UP000267187"/>
    </source>
</evidence>
<evidence type="ECO:0008006" key="4">
    <source>
        <dbReference type="Google" id="ProtNLM"/>
    </source>
</evidence>
<dbReference type="EMBL" id="REFJ01000005">
    <property type="protein sequence ID" value="RMA78782.1"/>
    <property type="molecule type" value="Genomic_DNA"/>
</dbReference>
<evidence type="ECO:0000256" key="1">
    <source>
        <dbReference type="SAM" id="MobiDB-lite"/>
    </source>
</evidence>
<keyword evidence="3" id="KW-1185">Reference proteome</keyword>
<feature type="compositionally biased region" description="Basic residues" evidence="1">
    <location>
        <begin position="24"/>
        <end position="39"/>
    </location>
</feature>
<sequence length="181" mass="20730">MPSSLQDQLLAAGLISKKDATQANKKKNKQKKQQLKSKKPVVDENKARLEAERAAAAERDRELNRARQENLHKRELAAQVKQLILSNRITKDGDVDYNFSYQSKVKKISVSQKQFTALEKKLLAIGINGDQFELIPAAVASKIEQRVPDAVLFCENKDVFELSEEEKDWYQDFEIPDDLDW</sequence>
<organism evidence="2 3">
    <name type="scientific">Umboniibacter marinipuniceus</name>
    <dbReference type="NCBI Taxonomy" id="569599"/>
    <lineage>
        <taxon>Bacteria</taxon>
        <taxon>Pseudomonadati</taxon>
        <taxon>Pseudomonadota</taxon>
        <taxon>Gammaproteobacteria</taxon>
        <taxon>Cellvibrionales</taxon>
        <taxon>Cellvibrionaceae</taxon>
        <taxon>Umboniibacter</taxon>
    </lineage>
</organism>
<dbReference type="AlphaFoldDB" id="A0A3M0AHU2"/>
<feature type="region of interest" description="Disordered" evidence="1">
    <location>
        <begin position="16"/>
        <end position="56"/>
    </location>
</feature>
<protein>
    <recommendedName>
        <fullName evidence="4">Nucleoprotein/polynucleotide-associated enzyme</fullName>
    </recommendedName>
</protein>
<dbReference type="InterPro" id="IPR018636">
    <property type="entry name" value="DUF2058"/>
</dbReference>
<name>A0A3M0AHU2_9GAMM</name>
<reference evidence="2 3" key="1">
    <citation type="submission" date="2018-10" db="EMBL/GenBank/DDBJ databases">
        <title>Genomic Encyclopedia of Type Strains, Phase IV (KMG-IV): sequencing the most valuable type-strain genomes for metagenomic binning, comparative biology and taxonomic classification.</title>
        <authorList>
            <person name="Goeker M."/>
        </authorList>
    </citation>
    <scope>NUCLEOTIDE SEQUENCE [LARGE SCALE GENOMIC DNA]</scope>
    <source>
        <strain evidence="2 3">DSM 25080</strain>
    </source>
</reference>
<dbReference type="Proteomes" id="UP000267187">
    <property type="component" value="Unassembled WGS sequence"/>
</dbReference>
<dbReference type="Pfam" id="PF09831">
    <property type="entry name" value="DUF2058"/>
    <property type="match status" value="1"/>
</dbReference>